<comment type="caution">
    <text evidence="1">The sequence shown here is derived from an EMBL/GenBank/DDBJ whole genome shotgun (WGS) entry which is preliminary data.</text>
</comment>
<dbReference type="AlphaFoldDB" id="A0A016SZZ4"/>
<protein>
    <submittedName>
        <fullName evidence="1">Uncharacterized protein</fullName>
    </submittedName>
</protein>
<evidence type="ECO:0000313" key="2">
    <source>
        <dbReference type="Proteomes" id="UP000024635"/>
    </source>
</evidence>
<proteinExistence type="predicted"/>
<accession>A0A016SZZ4</accession>
<dbReference type="EMBL" id="JARK01001490">
    <property type="protein sequence ID" value="EYB96002.1"/>
    <property type="molecule type" value="Genomic_DNA"/>
</dbReference>
<dbReference type="Proteomes" id="UP000024635">
    <property type="component" value="Unassembled WGS sequence"/>
</dbReference>
<gene>
    <name evidence="1" type="primary">Acey_s0154.g2980</name>
    <name evidence="1" type="ORF">Y032_0154g2980</name>
</gene>
<evidence type="ECO:0000313" key="1">
    <source>
        <dbReference type="EMBL" id="EYB96002.1"/>
    </source>
</evidence>
<name>A0A016SZZ4_9BILA</name>
<sequence length="73" mass="8475">MIIRVFYERPIDSTEGDAKFLWPLTKTSPVQNEQAIYVSDKDRGNDTYRLPCYIVMDRCQTKLISHTDFAGSK</sequence>
<reference evidence="2" key="1">
    <citation type="journal article" date="2015" name="Nat. Genet.">
        <title>The genome and transcriptome of the zoonotic hookworm Ancylostoma ceylanicum identify infection-specific gene families.</title>
        <authorList>
            <person name="Schwarz E.M."/>
            <person name="Hu Y."/>
            <person name="Antoshechkin I."/>
            <person name="Miller M.M."/>
            <person name="Sternberg P.W."/>
            <person name="Aroian R.V."/>
        </authorList>
    </citation>
    <scope>NUCLEOTIDE SEQUENCE</scope>
    <source>
        <strain evidence="2">HY135</strain>
    </source>
</reference>
<keyword evidence="2" id="KW-1185">Reference proteome</keyword>
<organism evidence="1 2">
    <name type="scientific">Ancylostoma ceylanicum</name>
    <dbReference type="NCBI Taxonomy" id="53326"/>
    <lineage>
        <taxon>Eukaryota</taxon>
        <taxon>Metazoa</taxon>
        <taxon>Ecdysozoa</taxon>
        <taxon>Nematoda</taxon>
        <taxon>Chromadorea</taxon>
        <taxon>Rhabditida</taxon>
        <taxon>Rhabditina</taxon>
        <taxon>Rhabditomorpha</taxon>
        <taxon>Strongyloidea</taxon>
        <taxon>Ancylostomatidae</taxon>
        <taxon>Ancylostomatinae</taxon>
        <taxon>Ancylostoma</taxon>
    </lineage>
</organism>